<name>A0A0C2H9Z2_9STAP</name>
<sequence>MVMTAEIILVTSAVGGAGKTVVATNLGMAFQEQGRRTVLVDGDLQFGDMALALDLTPGISIKEAVERDDFRNIHAFCTMHPSGVRLLPAPPRPEFADLVDAEDLSVAIGNLKSQAEVIIVETHHGLTEQNMVLMDLADRILVVTTPGMAALKNTRLMVETLEALGHGEETCLIVNKNTVPTLMETKKVPDHLNMAQEKVFYLPYALKEISYSLDRGVPFLSSSPKHRFSKKIRKITEHLIEVSDRKQVAEV</sequence>
<dbReference type="SUPFAM" id="SSF52540">
    <property type="entry name" value="P-loop containing nucleoside triphosphate hydrolases"/>
    <property type="match status" value="1"/>
</dbReference>
<dbReference type="GO" id="GO:0051782">
    <property type="term" value="P:negative regulation of cell division"/>
    <property type="evidence" value="ECO:0007669"/>
    <property type="project" value="TreeGrafter"/>
</dbReference>
<dbReference type="GO" id="GO:0009898">
    <property type="term" value="C:cytoplasmic side of plasma membrane"/>
    <property type="evidence" value="ECO:0007669"/>
    <property type="project" value="TreeGrafter"/>
</dbReference>
<dbReference type="PANTHER" id="PTHR43384:SF13">
    <property type="entry name" value="SLR0110 PROTEIN"/>
    <property type="match status" value="1"/>
</dbReference>
<dbReference type="STRING" id="45670.SN16_07920"/>
<evidence type="ECO:0000313" key="3">
    <source>
        <dbReference type="Proteomes" id="UP000031546"/>
    </source>
</evidence>
<reference evidence="2 3" key="1">
    <citation type="submission" date="2015-01" db="EMBL/GenBank/DDBJ databases">
        <title>Genome sequences of high lactate-tolerant strain Salinicoccus roseus W12 with industrial interest.</title>
        <authorList>
            <person name="Wang H."/>
            <person name="Yu B."/>
        </authorList>
    </citation>
    <scope>NUCLEOTIDE SEQUENCE [LARGE SCALE GENOMIC DNA]</scope>
    <source>
        <strain evidence="2 3">W12</strain>
    </source>
</reference>
<accession>A0A0C2H9Z2</accession>
<feature type="domain" description="CobQ/CobB/MinD/ParA nucleotide binding" evidence="1">
    <location>
        <begin position="8"/>
        <end position="181"/>
    </location>
</feature>
<evidence type="ECO:0000259" key="1">
    <source>
        <dbReference type="Pfam" id="PF01656"/>
    </source>
</evidence>
<dbReference type="GO" id="GO:0005829">
    <property type="term" value="C:cytosol"/>
    <property type="evidence" value="ECO:0007669"/>
    <property type="project" value="TreeGrafter"/>
</dbReference>
<dbReference type="InterPro" id="IPR002586">
    <property type="entry name" value="CobQ/CobB/MinD/ParA_Nub-bd_dom"/>
</dbReference>
<dbReference type="GO" id="GO:0005524">
    <property type="term" value="F:ATP binding"/>
    <property type="evidence" value="ECO:0007669"/>
    <property type="project" value="TreeGrafter"/>
</dbReference>
<proteinExistence type="predicted"/>
<gene>
    <name evidence="2" type="ORF">SN16_07920</name>
</gene>
<organism evidence="2 3">
    <name type="scientific">Salinicoccus roseus</name>
    <dbReference type="NCBI Taxonomy" id="45670"/>
    <lineage>
        <taxon>Bacteria</taxon>
        <taxon>Bacillati</taxon>
        <taxon>Bacillota</taxon>
        <taxon>Bacilli</taxon>
        <taxon>Bacillales</taxon>
        <taxon>Staphylococcaceae</taxon>
        <taxon>Salinicoccus</taxon>
    </lineage>
</organism>
<evidence type="ECO:0000313" key="2">
    <source>
        <dbReference type="EMBL" id="KIH70625.1"/>
    </source>
</evidence>
<dbReference type="EMBL" id="JXII01000006">
    <property type="protein sequence ID" value="KIH70625.1"/>
    <property type="molecule type" value="Genomic_DNA"/>
</dbReference>
<protein>
    <recommendedName>
        <fullName evidence="1">CobQ/CobB/MinD/ParA nucleotide binding domain-containing protein</fullName>
    </recommendedName>
</protein>
<dbReference type="AlphaFoldDB" id="A0A0C2H9Z2"/>
<dbReference type="PANTHER" id="PTHR43384">
    <property type="entry name" value="SEPTUM SITE-DETERMINING PROTEIN MIND HOMOLOG, CHLOROPLASTIC-RELATED"/>
    <property type="match status" value="1"/>
</dbReference>
<dbReference type="Gene3D" id="3.40.50.300">
    <property type="entry name" value="P-loop containing nucleotide triphosphate hydrolases"/>
    <property type="match status" value="1"/>
</dbReference>
<dbReference type="Pfam" id="PF01656">
    <property type="entry name" value="CbiA"/>
    <property type="match status" value="1"/>
</dbReference>
<dbReference type="InterPro" id="IPR050625">
    <property type="entry name" value="ParA/MinD_ATPase"/>
</dbReference>
<comment type="caution">
    <text evidence="2">The sequence shown here is derived from an EMBL/GenBank/DDBJ whole genome shotgun (WGS) entry which is preliminary data.</text>
</comment>
<dbReference type="Proteomes" id="UP000031546">
    <property type="component" value="Unassembled WGS sequence"/>
</dbReference>
<dbReference type="GO" id="GO:0016887">
    <property type="term" value="F:ATP hydrolysis activity"/>
    <property type="evidence" value="ECO:0007669"/>
    <property type="project" value="TreeGrafter"/>
</dbReference>
<dbReference type="InterPro" id="IPR027417">
    <property type="entry name" value="P-loop_NTPase"/>
</dbReference>